<feature type="compositionally biased region" description="Polar residues" evidence="1">
    <location>
        <begin position="65"/>
        <end position="79"/>
    </location>
</feature>
<keyword evidence="3" id="KW-1185">Reference proteome</keyword>
<name>A0A6A5WDI8_9PLEO</name>
<dbReference type="AlphaFoldDB" id="A0A6A5WDI8"/>
<reference evidence="2" key="1">
    <citation type="journal article" date="2020" name="Stud. Mycol.">
        <title>101 Dothideomycetes genomes: a test case for predicting lifestyles and emergence of pathogens.</title>
        <authorList>
            <person name="Haridas S."/>
            <person name="Albert R."/>
            <person name="Binder M."/>
            <person name="Bloem J."/>
            <person name="Labutti K."/>
            <person name="Salamov A."/>
            <person name="Andreopoulos B."/>
            <person name="Baker S."/>
            <person name="Barry K."/>
            <person name="Bills G."/>
            <person name="Bluhm B."/>
            <person name="Cannon C."/>
            <person name="Castanera R."/>
            <person name="Culley D."/>
            <person name="Daum C."/>
            <person name="Ezra D."/>
            <person name="Gonzalez J."/>
            <person name="Henrissat B."/>
            <person name="Kuo A."/>
            <person name="Liang C."/>
            <person name="Lipzen A."/>
            <person name="Lutzoni F."/>
            <person name="Magnuson J."/>
            <person name="Mondo S."/>
            <person name="Nolan M."/>
            <person name="Ohm R."/>
            <person name="Pangilinan J."/>
            <person name="Park H.-J."/>
            <person name="Ramirez L."/>
            <person name="Alfaro M."/>
            <person name="Sun H."/>
            <person name="Tritt A."/>
            <person name="Yoshinaga Y."/>
            <person name="Zwiers L.-H."/>
            <person name="Turgeon B."/>
            <person name="Goodwin S."/>
            <person name="Spatafora J."/>
            <person name="Crous P."/>
            <person name="Grigoriev I."/>
        </authorList>
    </citation>
    <scope>NUCLEOTIDE SEQUENCE</scope>
    <source>
        <strain evidence="2">CBS 123094</strain>
    </source>
</reference>
<sequence length="120" mass="13302">MPSTERHLKATTLESSNHSSSIRKYNPKSVKTSTDGEAEPMLKAPSSPTEKSGQQRIKAGDQRNVKATNPRTVQNNSPMLRTKEDAPKQRVEGDWMCMECGAWNSQTTPDFCPVCGNSEF</sequence>
<dbReference type="Proteomes" id="UP000799779">
    <property type="component" value="Unassembled WGS sequence"/>
</dbReference>
<proteinExistence type="predicted"/>
<dbReference type="SUPFAM" id="SSF57802">
    <property type="entry name" value="Rubredoxin-like"/>
    <property type="match status" value="1"/>
</dbReference>
<organism evidence="2 3">
    <name type="scientific">Amniculicola lignicola CBS 123094</name>
    <dbReference type="NCBI Taxonomy" id="1392246"/>
    <lineage>
        <taxon>Eukaryota</taxon>
        <taxon>Fungi</taxon>
        <taxon>Dikarya</taxon>
        <taxon>Ascomycota</taxon>
        <taxon>Pezizomycotina</taxon>
        <taxon>Dothideomycetes</taxon>
        <taxon>Pleosporomycetidae</taxon>
        <taxon>Pleosporales</taxon>
        <taxon>Amniculicolaceae</taxon>
        <taxon>Amniculicola</taxon>
    </lineage>
</organism>
<feature type="region of interest" description="Disordered" evidence="1">
    <location>
        <begin position="1"/>
        <end position="87"/>
    </location>
</feature>
<protein>
    <recommendedName>
        <fullName evidence="4">RanBP2-type domain-containing protein</fullName>
    </recommendedName>
</protein>
<feature type="compositionally biased region" description="Polar residues" evidence="1">
    <location>
        <begin position="46"/>
        <end position="55"/>
    </location>
</feature>
<dbReference type="EMBL" id="ML977592">
    <property type="protein sequence ID" value="KAF1999930.1"/>
    <property type="molecule type" value="Genomic_DNA"/>
</dbReference>
<evidence type="ECO:0008006" key="4">
    <source>
        <dbReference type="Google" id="ProtNLM"/>
    </source>
</evidence>
<feature type="compositionally biased region" description="Polar residues" evidence="1">
    <location>
        <begin position="12"/>
        <end position="35"/>
    </location>
</feature>
<evidence type="ECO:0000313" key="3">
    <source>
        <dbReference type="Proteomes" id="UP000799779"/>
    </source>
</evidence>
<evidence type="ECO:0000313" key="2">
    <source>
        <dbReference type="EMBL" id="KAF1999930.1"/>
    </source>
</evidence>
<gene>
    <name evidence="2" type="ORF">P154DRAFT_523000</name>
</gene>
<evidence type="ECO:0000256" key="1">
    <source>
        <dbReference type="SAM" id="MobiDB-lite"/>
    </source>
</evidence>
<accession>A0A6A5WDI8</accession>